<dbReference type="PANTHER" id="PTHR47018">
    <property type="entry name" value="CXC DOMAIN-CONTAINING PROTEIN-RELATED"/>
    <property type="match status" value="1"/>
</dbReference>
<sequence length="337" mass="38036">MGVYDKLYIDSKAPDLSDSNTLQPDESAETTEEPEALITNQSIEIQQVHLWSAHNSLVYTADDQDALPVIDEMFSLPIINAAATEWPTLVTALDQLTRLNAIVSGANSRPTLVVNLDMDLYKRVVKLEYLHTGFKNKWVFSPGRFHTVICTLRCSGRIIEGSGLDDAWQEADLYISVTVSQVLNGNLYNKAIEANQLTLQALLDLWLDKYLEDHPVVRDALVASGKLLTEVCRDKTGTEEANQAFLVDIESLNLEKQLQEFDVRQTQCFNGLGCICCYSSKRLYRKVTGTSTWHHLYKYIFAYARLDYAQNIPEFSACMDAINTSDPELWQSLNVHI</sequence>
<evidence type="ECO:0000313" key="2">
    <source>
        <dbReference type="Proteomes" id="UP001208570"/>
    </source>
</evidence>
<accession>A0AAD9MTH3</accession>
<proteinExistence type="predicted"/>
<dbReference type="EMBL" id="JAODUP010000725">
    <property type="protein sequence ID" value="KAK2144850.1"/>
    <property type="molecule type" value="Genomic_DNA"/>
</dbReference>
<keyword evidence="2" id="KW-1185">Reference proteome</keyword>
<dbReference type="Proteomes" id="UP001208570">
    <property type="component" value="Unassembled WGS sequence"/>
</dbReference>
<reference evidence="1" key="1">
    <citation type="journal article" date="2023" name="Mol. Biol. Evol.">
        <title>Third-Generation Sequencing Reveals the Adaptive Role of the Epigenome in Three Deep-Sea Polychaetes.</title>
        <authorList>
            <person name="Perez M."/>
            <person name="Aroh O."/>
            <person name="Sun Y."/>
            <person name="Lan Y."/>
            <person name="Juniper S.K."/>
            <person name="Young C.R."/>
            <person name="Angers B."/>
            <person name="Qian P.Y."/>
        </authorList>
    </citation>
    <scope>NUCLEOTIDE SEQUENCE</scope>
    <source>
        <strain evidence="1">P08H-3</strain>
    </source>
</reference>
<comment type="caution">
    <text evidence="1">The sequence shown here is derived from an EMBL/GenBank/DDBJ whole genome shotgun (WGS) entry which is preliminary data.</text>
</comment>
<protein>
    <submittedName>
        <fullName evidence="1">Uncharacterized protein</fullName>
    </submittedName>
</protein>
<name>A0AAD9MTH3_9ANNE</name>
<organism evidence="1 2">
    <name type="scientific">Paralvinella palmiformis</name>
    <dbReference type="NCBI Taxonomy" id="53620"/>
    <lineage>
        <taxon>Eukaryota</taxon>
        <taxon>Metazoa</taxon>
        <taxon>Spiralia</taxon>
        <taxon>Lophotrochozoa</taxon>
        <taxon>Annelida</taxon>
        <taxon>Polychaeta</taxon>
        <taxon>Sedentaria</taxon>
        <taxon>Canalipalpata</taxon>
        <taxon>Terebellida</taxon>
        <taxon>Terebelliformia</taxon>
        <taxon>Alvinellidae</taxon>
        <taxon>Paralvinella</taxon>
    </lineage>
</organism>
<dbReference type="PANTHER" id="PTHR47018:SF3">
    <property type="entry name" value="MYCBP-ASSOCIATED PROTEIN"/>
    <property type="match status" value="1"/>
</dbReference>
<evidence type="ECO:0000313" key="1">
    <source>
        <dbReference type="EMBL" id="KAK2144850.1"/>
    </source>
</evidence>
<dbReference type="AlphaFoldDB" id="A0AAD9MTH3"/>
<gene>
    <name evidence="1" type="ORF">LSH36_725g00008</name>
</gene>